<proteinExistence type="predicted"/>
<protein>
    <submittedName>
        <fullName evidence="1">Uncharacterized protein</fullName>
    </submittedName>
</protein>
<reference evidence="1" key="1">
    <citation type="submission" date="2014-09" db="EMBL/GenBank/DDBJ databases">
        <authorList>
            <person name="Magalhaes I.L.F."/>
            <person name="Oliveira U."/>
            <person name="Santos F.R."/>
            <person name="Vidigal T.H.D.A."/>
            <person name="Brescovit A.D."/>
            <person name="Santos A.J."/>
        </authorList>
    </citation>
    <scope>NUCLEOTIDE SEQUENCE</scope>
    <source>
        <tissue evidence="1">Shoot tissue taken approximately 20 cm above the soil surface</tissue>
    </source>
</reference>
<dbReference type="AlphaFoldDB" id="A0A0A9ECJ3"/>
<name>A0A0A9ECJ3_ARUDO</name>
<accession>A0A0A9ECJ3</accession>
<evidence type="ECO:0000313" key="1">
    <source>
        <dbReference type="EMBL" id="JAD96743.1"/>
    </source>
</evidence>
<reference evidence="1" key="2">
    <citation type="journal article" date="2015" name="Data Brief">
        <title>Shoot transcriptome of the giant reed, Arundo donax.</title>
        <authorList>
            <person name="Barrero R.A."/>
            <person name="Guerrero F.D."/>
            <person name="Moolhuijzen P."/>
            <person name="Goolsby J.A."/>
            <person name="Tidwell J."/>
            <person name="Bellgard S.E."/>
            <person name="Bellgard M.I."/>
        </authorList>
    </citation>
    <scope>NUCLEOTIDE SEQUENCE</scope>
    <source>
        <tissue evidence="1">Shoot tissue taken approximately 20 cm above the soil surface</tissue>
    </source>
</reference>
<sequence length="47" mass="4850">MPQPPSSSSLPPRRPSSAAVASLRFAGSSGISKNLFSGEWSSMAATR</sequence>
<dbReference type="EMBL" id="GBRH01201152">
    <property type="protein sequence ID" value="JAD96743.1"/>
    <property type="molecule type" value="Transcribed_RNA"/>
</dbReference>
<organism evidence="1">
    <name type="scientific">Arundo donax</name>
    <name type="common">Giant reed</name>
    <name type="synonym">Donax arundinaceus</name>
    <dbReference type="NCBI Taxonomy" id="35708"/>
    <lineage>
        <taxon>Eukaryota</taxon>
        <taxon>Viridiplantae</taxon>
        <taxon>Streptophyta</taxon>
        <taxon>Embryophyta</taxon>
        <taxon>Tracheophyta</taxon>
        <taxon>Spermatophyta</taxon>
        <taxon>Magnoliopsida</taxon>
        <taxon>Liliopsida</taxon>
        <taxon>Poales</taxon>
        <taxon>Poaceae</taxon>
        <taxon>PACMAD clade</taxon>
        <taxon>Arundinoideae</taxon>
        <taxon>Arundineae</taxon>
        <taxon>Arundo</taxon>
    </lineage>
</organism>